<dbReference type="Proteomes" id="UP000231134">
    <property type="component" value="Unassembled WGS sequence"/>
</dbReference>
<reference evidence="1 2" key="1">
    <citation type="submission" date="2017-11" db="EMBL/GenBank/DDBJ databases">
        <title>Animal gut microbial communities from fecal samples from Wisconsin, USA.</title>
        <authorList>
            <person name="Neumann A."/>
        </authorList>
    </citation>
    <scope>NUCLEOTIDE SEQUENCE [LARGE SCALE GENOMIC DNA]</scope>
    <source>
        <strain evidence="1 2">UWS3</strain>
    </source>
</reference>
<sequence length="133" mass="14901">MLRHLLLAALCATLLSGCLEVESNEIIPGDDFTIVDAYFEQSQSNYSSYITVVVKNNRSISLPTLYVDYNLVCNNGYKKYATTYFSLSSNEQDSESFYVGSDATSCTYTITAVRPYADNDYSDWTGSFEIQIP</sequence>
<dbReference type="RefSeq" id="WP_100426332.1">
    <property type="nucleotide sequence ID" value="NZ_PGEX01000001.1"/>
</dbReference>
<keyword evidence="2" id="KW-1185">Reference proteome</keyword>
<evidence type="ECO:0008006" key="3">
    <source>
        <dbReference type="Google" id="ProtNLM"/>
    </source>
</evidence>
<name>A0A2M9A9W2_9BACT</name>
<dbReference type="OrthoDB" id="9967192at2"/>
<protein>
    <recommendedName>
        <fullName evidence="3">Lipoprotein</fullName>
    </recommendedName>
</protein>
<gene>
    <name evidence="1" type="ORF">BGX16_2504</name>
</gene>
<proteinExistence type="predicted"/>
<accession>A0A2M9A9W2</accession>
<organism evidence="1 2">
    <name type="scientific">Hallerella succinigenes</name>
    <dbReference type="NCBI Taxonomy" id="1896222"/>
    <lineage>
        <taxon>Bacteria</taxon>
        <taxon>Pseudomonadati</taxon>
        <taxon>Fibrobacterota</taxon>
        <taxon>Fibrobacteria</taxon>
        <taxon>Fibrobacterales</taxon>
        <taxon>Fibrobacteraceae</taxon>
        <taxon>Hallerella</taxon>
    </lineage>
</organism>
<dbReference type="EMBL" id="PGEX01000001">
    <property type="protein sequence ID" value="PJJ42474.1"/>
    <property type="molecule type" value="Genomic_DNA"/>
</dbReference>
<evidence type="ECO:0000313" key="1">
    <source>
        <dbReference type="EMBL" id="PJJ42474.1"/>
    </source>
</evidence>
<dbReference type="PROSITE" id="PS51257">
    <property type="entry name" value="PROKAR_LIPOPROTEIN"/>
    <property type="match status" value="1"/>
</dbReference>
<evidence type="ECO:0000313" key="2">
    <source>
        <dbReference type="Proteomes" id="UP000231134"/>
    </source>
</evidence>
<dbReference type="AlphaFoldDB" id="A0A2M9A9W2"/>
<comment type="caution">
    <text evidence="1">The sequence shown here is derived from an EMBL/GenBank/DDBJ whole genome shotgun (WGS) entry which is preliminary data.</text>
</comment>